<evidence type="ECO:0000313" key="2">
    <source>
        <dbReference type="Proteomes" id="UP000271098"/>
    </source>
</evidence>
<keyword evidence="2" id="KW-1185">Reference proteome</keyword>
<evidence type="ECO:0000313" key="1">
    <source>
        <dbReference type="EMBL" id="VDK48591.1"/>
    </source>
</evidence>
<organism evidence="3">
    <name type="scientific">Gongylonema pulchrum</name>
    <dbReference type="NCBI Taxonomy" id="637853"/>
    <lineage>
        <taxon>Eukaryota</taxon>
        <taxon>Metazoa</taxon>
        <taxon>Ecdysozoa</taxon>
        <taxon>Nematoda</taxon>
        <taxon>Chromadorea</taxon>
        <taxon>Rhabditida</taxon>
        <taxon>Spirurina</taxon>
        <taxon>Spiruromorpha</taxon>
        <taxon>Spiruroidea</taxon>
        <taxon>Gongylonematidae</taxon>
        <taxon>Gongylonema</taxon>
    </lineage>
</organism>
<dbReference type="AlphaFoldDB" id="A0A183D8G7"/>
<accession>A0A183D8G7</accession>
<dbReference type="WBParaSite" id="GPUH_0000501501-mRNA-1">
    <property type="protein sequence ID" value="GPUH_0000501501-mRNA-1"/>
    <property type="gene ID" value="GPUH_0000501501"/>
</dbReference>
<dbReference type="EMBL" id="UYRT01010096">
    <property type="protein sequence ID" value="VDK48591.1"/>
    <property type="molecule type" value="Genomic_DNA"/>
</dbReference>
<protein>
    <submittedName>
        <fullName evidence="3">Lipoprotein</fullName>
    </submittedName>
</protein>
<gene>
    <name evidence="1" type="ORF">GPUH_LOCUS5010</name>
</gene>
<name>A0A183D8G7_9BILA</name>
<dbReference type="Proteomes" id="UP000271098">
    <property type="component" value="Unassembled WGS sequence"/>
</dbReference>
<proteinExistence type="predicted"/>
<reference evidence="3" key="1">
    <citation type="submission" date="2016-06" db="UniProtKB">
        <authorList>
            <consortium name="WormBaseParasite"/>
        </authorList>
    </citation>
    <scope>IDENTIFICATION</scope>
</reference>
<reference evidence="1 2" key="2">
    <citation type="submission" date="2018-11" db="EMBL/GenBank/DDBJ databases">
        <authorList>
            <consortium name="Pathogen Informatics"/>
        </authorList>
    </citation>
    <scope>NUCLEOTIDE SEQUENCE [LARGE SCALE GENOMIC DNA]</scope>
</reference>
<sequence>MYIYNGSSEAFTIYLWGDAPFLVIISMQKFFIPARPDSYPGYGSTMPVPIPDFGKRFADAVVSQFWGGRLI</sequence>
<evidence type="ECO:0000313" key="3">
    <source>
        <dbReference type="WBParaSite" id="GPUH_0000501501-mRNA-1"/>
    </source>
</evidence>